<dbReference type="Gene3D" id="3.30.420.10">
    <property type="entry name" value="Ribonuclease H-like superfamily/Ribonuclease H"/>
    <property type="match status" value="1"/>
</dbReference>
<name>A0ABM0H0X5_SACKO</name>
<gene>
    <name evidence="3" type="primary">LOC100368009</name>
</gene>
<dbReference type="GeneID" id="100368009"/>
<dbReference type="PANTHER" id="PTHR47331">
    <property type="entry name" value="PHD-TYPE DOMAIN-CONTAINING PROTEIN"/>
    <property type="match status" value="1"/>
</dbReference>
<feature type="non-terminal residue" evidence="3">
    <location>
        <position position="188"/>
    </location>
</feature>
<dbReference type="InterPro" id="IPR036397">
    <property type="entry name" value="RNaseH_sf"/>
</dbReference>
<accession>A0ABM0H0X5</accession>
<dbReference type="RefSeq" id="XP_002741737.1">
    <property type="nucleotide sequence ID" value="XM_002741691.1"/>
</dbReference>
<proteinExistence type="predicted"/>
<reference evidence="3" key="1">
    <citation type="submission" date="2025-08" db="UniProtKB">
        <authorList>
            <consortium name="RefSeq"/>
        </authorList>
    </citation>
    <scope>IDENTIFICATION</scope>
    <source>
        <tissue evidence="3">Testes</tissue>
    </source>
</reference>
<feature type="domain" description="DUF5641" evidence="1">
    <location>
        <begin position="116"/>
        <end position="187"/>
    </location>
</feature>
<keyword evidence="2" id="KW-1185">Reference proteome</keyword>
<evidence type="ECO:0000313" key="2">
    <source>
        <dbReference type="Proteomes" id="UP000694865"/>
    </source>
</evidence>
<dbReference type="PANTHER" id="PTHR47331:SF1">
    <property type="entry name" value="GAG-LIKE PROTEIN"/>
    <property type="match status" value="1"/>
</dbReference>
<dbReference type="Pfam" id="PF18701">
    <property type="entry name" value="DUF5641"/>
    <property type="match status" value="1"/>
</dbReference>
<evidence type="ECO:0000313" key="3">
    <source>
        <dbReference type="RefSeq" id="XP_002741737.1"/>
    </source>
</evidence>
<dbReference type="InterPro" id="IPR040676">
    <property type="entry name" value="DUF5641"/>
</dbReference>
<sequence length="188" mass="21858">MADKGIDWVFIPKRAPNYGGFYERLIGMTKNCLKKVIGHALVTKDELSTITCEIEAILNDRPLTHTSTNIADAQPLTPAHLLHGRLLTPLPQPIVDIDQISDLDFVPVSRTELTKRTEYLARLYQRFWQRWHKEYVLSLRERHRQNMNKNTENHIKIGDIVLVHNDNKKRLLWNLAVVEKLNFDNDGL</sequence>
<dbReference type="Proteomes" id="UP000694865">
    <property type="component" value="Unplaced"/>
</dbReference>
<organism evidence="2 3">
    <name type="scientific">Saccoglossus kowalevskii</name>
    <name type="common">Acorn worm</name>
    <dbReference type="NCBI Taxonomy" id="10224"/>
    <lineage>
        <taxon>Eukaryota</taxon>
        <taxon>Metazoa</taxon>
        <taxon>Hemichordata</taxon>
        <taxon>Enteropneusta</taxon>
        <taxon>Harrimaniidae</taxon>
        <taxon>Saccoglossus</taxon>
    </lineage>
</organism>
<protein>
    <submittedName>
        <fullName evidence="3">Uncharacterized protein LOC100368009</fullName>
    </submittedName>
</protein>
<evidence type="ECO:0000259" key="1">
    <source>
        <dbReference type="Pfam" id="PF18701"/>
    </source>
</evidence>